<name>A0A212K5R5_9BACT</name>
<proteinExistence type="predicted"/>
<dbReference type="AlphaFoldDB" id="A0A212K5R5"/>
<gene>
    <name evidence="2" type="ORF">KL86DYS2_13094</name>
</gene>
<sequence>MKNLLVVFLCLFFVGCQFNQTTTRGIDSAPGNEVEIGRKALRFAESDQIDSLLTLFDKSANVSEKAIKPFIKIWKPTFNQYIFPDKSNIRVSKTVSKSIGGTQEFIAVIYPYTDGTNSPTKDFVITFLNEKIVKMELQETRAIKIF</sequence>
<feature type="chain" id="PRO_5012171328" description="DUF3887 domain-containing protein" evidence="1">
    <location>
        <begin position="20"/>
        <end position="146"/>
    </location>
</feature>
<dbReference type="PROSITE" id="PS51257">
    <property type="entry name" value="PROKAR_LIPOPROTEIN"/>
    <property type="match status" value="1"/>
</dbReference>
<keyword evidence="1" id="KW-0732">Signal</keyword>
<feature type="signal peptide" evidence="1">
    <location>
        <begin position="1"/>
        <end position="19"/>
    </location>
</feature>
<evidence type="ECO:0008006" key="3">
    <source>
        <dbReference type="Google" id="ProtNLM"/>
    </source>
</evidence>
<dbReference type="EMBL" id="FLUL01000001">
    <property type="protein sequence ID" value="SBW07053.1"/>
    <property type="molecule type" value="Genomic_DNA"/>
</dbReference>
<reference evidence="2" key="1">
    <citation type="submission" date="2016-04" db="EMBL/GenBank/DDBJ databases">
        <authorList>
            <person name="Evans L.H."/>
            <person name="Alamgir A."/>
            <person name="Owens N."/>
            <person name="Weber N.D."/>
            <person name="Virtaneva K."/>
            <person name="Barbian K."/>
            <person name="Babar A."/>
            <person name="Rosenke K."/>
        </authorList>
    </citation>
    <scope>NUCLEOTIDE SEQUENCE</scope>
    <source>
        <strain evidence="2">86-2</strain>
    </source>
</reference>
<dbReference type="RefSeq" id="WP_291124948.1">
    <property type="nucleotide sequence ID" value="NZ_LT599021.1"/>
</dbReference>
<evidence type="ECO:0000256" key="1">
    <source>
        <dbReference type="SAM" id="SignalP"/>
    </source>
</evidence>
<organism evidence="2">
    <name type="scientific">uncultured Dysgonomonas sp</name>
    <dbReference type="NCBI Taxonomy" id="206096"/>
    <lineage>
        <taxon>Bacteria</taxon>
        <taxon>Pseudomonadati</taxon>
        <taxon>Bacteroidota</taxon>
        <taxon>Bacteroidia</taxon>
        <taxon>Bacteroidales</taxon>
        <taxon>Dysgonomonadaceae</taxon>
        <taxon>Dysgonomonas</taxon>
        <taxon>environmental samples</taxon>
    </lineage>
</organism>
<evidence type="ECO:0000313" key="2">
    <source>
        <dbReference type="EMBL" id="SBW07053.1"/>
    </source>
</evidence>
<accession>A0A212K5R5</accession>
<protein>
    <recommendedName>
        <fullName evidence="3">DUF3887 domain-containing protein</fullName>
    </recommendedName>
</protein>